<feature type="region of interest" description="Disordered" evidence="4">
    <location>
        <begin position="268"/>
        <end position="288"/>
    </location>
</feature>
<dbReference type="Proteomes" id="UP001056291">
    <property type="component" value="Chromosome"/>
</dbReference>
<evidence type="ECO:0000256" key="3">
    <source>
        <dbReference type="ARBA" id="ARBA00023163"/>
    </source>
</evidence>
<evidence type="ECO:0000256" key="2">
    <source>
        <dbReference type="ARBA" id="ARBA00023125"/>
    </source>
</evidence>
<dbReference type="Gene3D" id="1.10.10.60">
    <property type="entry name" value="Homeodomain-like"/>
    <property type="match status" value="1"/>
</dbReference>
<evidence type="ECO:0000313" key="7">
    <source>
        <dbReference type="Proteomes" id="UP001056291"/>
    </source>
</evidence>
<dbReference type="PROSITE" id="PS01124">
    <property type="entry name" value="HTH_ARAC_FAMILY_2"/>
    <property type="match status" value="1"/>
</dbReference>
<dbReference type="InterPro" id="IPR020449">
    <property type="entry name" value="Tscrpt_reg_AraC-type_HTH"/>
</dbReference>
<dbReference type="EMBL" id="CP098747">
    <property type="protein sequence ID" value="USG62006.1"/>
    <property type="molecule type" value="Genomic_DNA"/>
</dbReference>
<dbReference type="SUPFAM" id="SSF46689">
    <property type="entry name" value="Homeodomain-like"/>
    <property type="match status" value="1"/>
</dbReference>
<dbReference type="InterPro" id="IPR009057">
    <property type="entry name" value="Homeodomain-like_sf"/>
</dbReference>
<evidence type="ECO:0000256" key="1">
    <source>
        <dbReference type="ARBA" id="ARBA00023015"/>
    </source>
</evidence>
<feature type="domain" description="HTH araC/xylS-type" evidence="5">
    <location>
        <begin position="176"/>
        <end position="274"/>
    </location>
</feature>
<evidence type="ECO:0000259" key="5">
    <source>
        <dbReference type="PROSITE" id="PS01124"/>
    </source>
</evidence>
<keyword evidence="2" id="KW-0238">DNA-binding</keyword>
<dbReference type="InterPro" id="IPR018060">
    <property type="entry name" value="HTH_AraC"/>
</dbReference>
<dbReference type="SMART" id="SM00342">
    <property type="entry name" value="HTH_ARAC"/>
    <property type="match status" value="1"/>
</dbReference>
<dbReference type="PANTHER" id="PTHR43280:SF32">
    <property type="entry name" value="TRANSCRIPTIONAL REGULATORY PROTEIN"/>
    <property type="match status" value="1"/>
</dbReference>
<evidence type="ECO:0000256" key="4">
    <source>
        <dbReference type="SAM" id="MobiDB-lite"/>
    </source>
</evidence>
<protein>
    <submittedName>
        <fullName evidence="6">AraC family transcriptional regulator</fullName>
    </submittedName>
</protein>
<keyword evidence="7" id="KW-1185">Reference proteome</keyword>
<sequence length="288" mass="31946">MAVKISSVVWENVEAHGFKSSLTNTDYVLRGGRSHLFLLTAGAGALHIEQTINFAEAPILIWVPQGTSSKFSLEAGARGAAVSIPELQLGISLPTGTLGADVRQALLSPLVKRFPDNVVEKRLVALTETITDELFTNAPAAQNVVHYNLTLLLIEIWRITAPDTTQSKSLPRSIFQNFVSLVELHVTDHWTVANYADHIGVSKDRLTSAVRRATGRSPLAEIHRKLMQEAEQQLLTSSRQVSEIAYRLGFKDTAYFNRFFQRNAKMPPGKYRAEKQHQSPASEFSAWP</sequence>
<proteinExistence type="predicted"/>
<dbReference type="RefSeq" id="WP_251935518.1">
    <property type="nucleotide sequence ID" value="NZ_CP098747.1"/>
</dbReference>
<dbReference type="Pfam" id="PF12833">
    <property type="entry name" value="HTH_18"/>
    <property type="match status" value="1"/>
</dbReference>
<dbReference type="PRINTS" id="PR00032">
    <property type="entry name" value="HTHARAC"/>
</dbReference>
<name>A0ABY4WBH2_9PROT</name>
<organism evidence="6 7">
    <name type="scientific">Sneathiella marina</name>
    <dbReference type="NCBI Taxonomy" id="2950108"/>
    <lineage>
        <taxon>Bacteria</taxon>
        <taxon>Pseudomonadati</taxon>
        <taxon>Pseudomonadota</taxon>
        <taxon>Alphaproteobacteria</taxon>
        <taxon>Sneathiellales</taxon>
        <taxon>Sneathiellaceae</taxon>
        <taxon>Sneathiella</taxon>
    </lineage>
</organism>
<evidence type="ECO:0000313" key="6">
    <source>
        <dbReference type="EMBL" id="USG62006.1"/>
    </source>
</evidence>
<keyword evidence="3" id="KW-0804">Transcription</keyword>
<reference evidence="6" key="1">
    <citation type="submission" date="2022-06" db="EMBL/GenBank/DDBJ databases">
        <title>Sneathiella actinostolidae sp. nov., isolated from a sea anemonein the Western Pacific Ocean.</title>
        <authorList>
            <person name="Wei M.J."/>
        </authorList>
    </citation>
    <scope>NUCLEOTIDE SEQUENCE</scope>
    <source>
        <strain evidence="6">PHK-P5</strain>
    </source>
</reference>
<dbReference type="PANTHER" id="PTHR43280">
    <property type="entry name" value="ARAC-FAMILY TRANSCRIPTIONAL REGULATOR"/>
    <property type="match status" value="1"/>
</dbReference>
<accession>A0ABY4WBH2</accession>
<gene>
    <name evidence="6" type="ORF">NBZ79_03330</name>
</gene>
<keyword evidence="1" id="KW-0805">Transcription regulation</keyword>